<dbReference type="InterPro" id="IPR002925">
    <property type="entry name" value="Dienelactn_hydro"/>
</dbReference>
<dbReference type="PANTHER" id="PTHR46623">
    <property type="entry name" value="CARBOXYMETHYLENEBUTENOLIDASE-RELATED"/>
    <property type="match status" value="1"/>
</dbReference>
<protein>
    <submittedName>
        <fullName evidence="3">Unannotated protein</fullName>
    </submittedName>
</protein>
<sequence>MGKTIEFSNASLQGSGYLALPENTNGRAVIVIQEWWGLVGHITVVVDRFAKAGFVAFAPDLYHGQASSEPDIAKKLMMELKLDNAGKEIVNSAHYLLSLPKTSSKTVATVGFCMGGSLSIWSGTLDPVIDRCVGFYPGSSWERHAPQWSNYKGKFAMIHCAEGDGTSTAPGIQEAVKEISAAGGGIKTFDYPGTQHAFFNNDRPGVFDPTSAQLAWERTLDFLKPQSE</sequence>
<evidence type="ECO:0000259" key="1">
    <source>
        <dbReference type="Pfam" id="PF01738"/>
    </source>
</evidence>
<feature type="domain" description="Dienelactone hydrolase" evidence="1">
    <location>
        <begin position="16"/>
        <end position="225"/>
    </location>
</feature>
<dbReference type="PANTHER" id="PTHR46623:SF6">
    <property type="entry name" value="ALPHA_BETA-HYDROLASES SUPERFAMILY PROTEIN"/>
    <property type="match status" value="1"/>
</dbReference>
<dbReference type="AlphaFoldDB" id="A0A6J6ZS12"/>
<dbReference type="SUPFAM" id="SSF53474">
    <property type="entry name" value="alpha/beta-Hydrolases"/>
    <property type="match status" value="1"/>
</dbReference>
<organism evidence="3">
    <name type="scientific">freshwater metagenome</name>
    <dbReference type="NCBI Taxonomy" id="449393"/>
    <lineage>
        <taxon>unclassified sequences</taxon>
        <taxon>metagenomes</taxon>
        <taxon>ecological metagenomes</taxon>
    </lineage>
</organism>
<dbReference type="EMBL" id="CAFABF010000010">
    <property type="protein sequence ID" value="CAB4822518.1"/>
    <property type="molecule type" value="Genomic_DNA"/>
</dbReference>
<evidence type="ECO:0000313" key="2">
    <source>
        <dbReference type="EMBL" id="CAB4674333.1"/>
    </source>
</evidence>
<accession>A0A6J6ZS12</accession>
<dbReference type="GO" id="GO:0016787">
    <property type="term" value="F:hydrolase activity"/>
    <property type="evidence" value="ECO:0007669"/>
    <property type="project" value="InterPro"/>
</dbReference>
<dbReference type="InterPro" id="IPR029058">
    <property type="entry name" value="AB_hydrolase_fold"/>
</dbReference>
<gene>
    <name evidence="2" type="ORF">UFOPK2359_00223</name>
    <name evidence="3" type="ORF">UFOPK3167_00378</name>
</gene>
<dbReference type="InterPro" id="IPR051049">
    <property type="entry name" value="Dienelactone_hydrolase-like"/>
</dbReference>
<dbReference type="Gene3D" id="3.40.50.1820">
    <property type="entry name" value="alpha/beta hydrolase"/>
    <property type="match status" value="1"/>
</dbReference>
<evidence type="ECO:0000313" key="3">
    <source>
        <dbReference type="EMBL" id="CAB4822518.1"/>
    </source>
</evidence>
<proteinExistence type="predicted"/>
<name>A0A6J6ZS12_9ZZZZ</name>
<dbReference type="EMBL" id="CAEZXG010000007">
    <property type="protein sequence ID" value="CAB4674333.1"/>
    <property type="molecule type" value="Genomic_DNA"/>
</dbReference>
<reference evidence="3" key="1">
    <citation type="submission" date="2020-05" db="EMBL/GenBank/DDBJ databases">
        <authorList>
            <person name="Chiriac C."/>
            <person name="Salcher M."/>
            <person name="Ghai R."/>
            <person name="Kavagutti S V."/>
        </authorList>
    </citation>
    <scope>NUCLEOTIDE SEQUENCE</scope>
</reference>
<dbReference type="Pfam" id="PF01738">
    <property type="entry name" value="DLH"/>
    <property type="match status" value="1"/>
</dbReference>